<dbReference type="Proteomes" id="UP000192596">
    <property type="component" value="Unassembled WGS sequence"/>
</dbReference>
<evidence type="ECO:0000313" key="1">
    <source>
        <dbReference type="EMBL" id="OQN97510.1"/>
    </source>
</evidence>
<protein>
    <recommendedName>
        <fullName evidence="3">F-box domain-containing protein</fullName>
    </recommendedName>
</protein>
<accession>A0A1V8SEW4</accession>
<keyword evidence="2" id="KW-1185">Reference proteome</keyword>
<dbReference type="OrthoDB" id="3800738at2759"/>
<dbReference type="InParanoid" id="A0A1V8SEW4"/>
<dbReference type="EMBL" id="NAJO01000053">
    <property type="protein sequence ID" value="OQN97510.1"/>
    <property type="molecule type" value="Genomic_DNA"/>
</dbReference>
<evidence type="ECO:0000313" key="2">
    <source>
        <dbReference type="Proteomes" id="UP000192596"/>
    </source>
</evidence>
<proteinExistence type="predicted"/>
<evidence type="ECO:0008006" key="3">
    <source>
        <dbReference type="Google" id="ProtNLM"/>
    </source>
</evidence>
<gene>
    <name evidence="1" type="ORF">B0A48_16663</name>
</gene>
<reference evidence="2" key="1">
    <citation type="submission" date="2017-03" db="EMBL/GenBank/DDBJ databases">
        <title>Genomes of endolithic fungi from Antarctica.</title>
        <authorList>
            <person name="Coleine C."/>
            <person name="Masonjones S."/>
            <person name="Stajich J.E."/>
        </authorList>
    </citation>
    <scope>NUCLEOTIDE SEQUENCE [LARGE SCALE GENOMIC DNA]</scope>
    <source>
        <strain evidence="2">CCFEE 5527</strain>
    </source>
</reference>
<organism evidence="1 2">
    <name type="scientific">Cryoendolithus antarcticus</name>
    <dbReference type="NCBI Taxonomy" id="1507870"/>
    <lineage>
        <taxon>Eukaryota</taxon>
        <taxon>Fungi</taxon>
        <taxon>Dikarya</taxon>
        <taxon>Ascomycota</taxon>
        <taxon>Pezizomycotina</taxon>
        <taxon>Dothideomycetes</taxon>
        <taxon>Dothideomycetidae</taxon>
        <taxon>Cladosporiales</taxon>
        <taxon>Cladosporiaceae</taxon>
        <taxon>Cryoendolithus</taxon>
    </lineage>
</organism>
<sequence>MAAAKVLGIPELLEPILIDVADMKTLLLARRVNKTWEAVITRSRPLQEILFFERTDSGPARFNPLLLRRAVIKQIPQDYLVLRLPASSTVSMSFPDHSSAMNMHLLSGGPPPDDMTWCEINYRAMFDRLVVCQCKHMKGLRNFDANLVLSPSKMLGALRGFRERMPAHLGWNYHHLKHCPGSK</sequence>
<dbReference type="AlphaFoldDB" id="A0A1V8SEW4"/>
<comment type="caution">
    <text evidence="1">The sequence shown here is derived from an EMBL/GenBank/DDBJ whole genome shotgun (WGS) entry which is preliminary data.</text>
</comment>
<name>A0A1V8SEW4_9PEZI</name>